<dbReference type="Pfam" id="PF06271">
    <property type="entry name" value="RDD"/>
    <property type="match status" value="1"/>
</dbReference>
<feature type="transmembrane region" description="Helical" evidence="6">
    <location>
        <begin position="12"/>
        <end position="34"/>
    </location>
</feature>
<proteinExistence type="predicted"/>
<evidence type="ECO:0000256" key="2">
    <source>
        <dbReference type="ARBA" id="ARBA00022475"/>
    </source>
</evidence>
<keyword evidence="4 6" id="KW-1133">Transmembrane helix</keyword>
<reference evidence="8 9" key="1">
    <citation type="submission" date="2024-09" db="EMBL/GenBank/DDBJ databases">
        <authorList>
            <person name="Sun Q."/>
            <person name="Mori K."/>
        </authorList>
    </citation>
    <scope>NUCLEOTIDE SEQUENCE [LARGE SCALE GENOMIC DNA]</scope>
    <source>
        <strain evidence="8 9">JCM 12822</strain>
    </source>
</reference>
<keyword evidence="5 6" id="KW-0472">Membrane</keyword>
<feature type="transmembrane region" description="Helical" evidence="6">
    <location>
        <begin position="46"/>
        <end position="66"/>
    </location>
</feature>
<dbReference type="InterPro" id="IPR010432">
    <property type="entry name" value="RDD"/>
</dbReference>
<accession>A0ABV5Z890</accession>
<evidence type="ECO:0000259" key="7">
    <source>
        <dbReference type="Pfam" id="PF06271"/>
    </source>
</evidence>
<gene>
    <name evidence="8" type="ORF">ACFFLE_10850</name>
</gene>
<evidence type="ECO:0000256" key="1">
    <source>
        <dbReference type="ARBA" id="ARBA00004651"/>
    </source>
</evidence>
<dbReference type="RefSeq" id="WP_380572075.1">
    <property type="nucleotide sequence ID" value="NZ_JBHMAH010000031.1"/>
</dbReference>
<evidence type="ECO:0000256" key="3">
    <source>
        <dbReference type="ARBA" id="ARBA00022692"/>
    </source>
</evidence>
<evidence type="ECO:0000256" key="5">
    <source>
        <dbReference type="ARBA" id="ARBA00023136"/>
    </source>
</evidence>
<evidence type="ECO:0000313" key="8">
    <source>
        <dbReference type="EMBL" id="MFB9861565.1"/>
    </source>
</evidence>
<sequence length="143" mass="15651">MSNPAGFWVRLGARVLDALLVGMVVATVLFIFQVDTTSGSTQTGESIAGLAYFILLPAYFYGYTIAKRVLNIRVVKVDGSKAGLWPMIIREVLGFFIYSVTFGLAAIASAIMVSVRKDKRSLHDLLAGTYVTFDEPEAFKQMS</sequence>
<evidence type="ECO:0000313" key="9">
    <source>
        <dbReference type="Proteomes" id="UP001589740"/>
    </source>
</evidence>
<evidence type="ECO:0000256" key="6">
    <source>
        <dbReference type="SAM" id="Phobius"/>
    </source>
</evidence>
<comment type="subcellular location">
    <subcellularLocation>
        <location evidence="1">Cell membrane</location>
        <topology evidence="1">Multi-pass membrane protein</topology>
    </subcellularLocation>
</comment>
<dbReference type="Proteomes" id="UP001589740">
    <property type="component" value="Unassembled WGS sequence"/>
</dbReference>
<keyword evidence="9" id="KW-1185">Reference proteome</keyword>
<keyword evidence="2" id="KW-1003">Cell membrane</keyword>
<keyword evidence="3 6" id="KW-0812">Transmembrane</keyword>
<dbReference type="InterPro" id="IPR051791">
    <property type="entry name" value="Pra-immunoreactive"/>
</dbReference>
<name>A0ABV5Z890_9STAP</name>
<feature type="domain" description="RDD" evidence="7">
    <location>
        <begin position="4"/>
        <end position="128"/>
    </location>
</feature>
<feature type="transmembrane region" description="Helical" evidence="6">
    <location>
        <begin position="95"/>
        <end position="115"/>
    </location>
</feature>
<dbReference type="PANTHER" id="PTHR36115:SF9">
    <property type="entry name" value="LMO1584 PROTEIN"/>
    <property type="match status" value="1"/>
</dbReference>
<evidence type="ECO:0000256" key="4">
    <source>
        <dbReference type="ARBA" id="ARBA00022989"/>
    </source>
</evidence>
<dbReference type="EMBL" id="JBHMAH010000031">
    <property type="protein sequence ID" value="MFB9861565.1"/>
    <property type="molecule type" value="Genomic_DNA"/>
</dbReference>
<organism evidence="8 9">
    <name type="scientific">Salinicoccus siamensis</name>
    <dbReference type="NCBI Taxonomy" id="381830"/>
    <lineage>
        <taxon>Bacteria</taxon>
        <taxon>Bacillati</taxon>
        <taxon>Bacillota</taxon>
        <taxon>Bacilli</taxon>
        <taxon>Bacillales</taxon>
        <taxon>Staphylococcaceae</taxon>
        <taxon>Salinicoccus</taxon>
    </lineage>
</organism>
<dbReference type="PANTHER" id="PTHR36115">
    <property type="entry name" value="PROLINE-RICH ANTIGEN HOMOLOG-RELATED"/>
    <property type="match status" value="1"/>
</dbReference>
<comment type="caution">
    <text evidence="8">The sequence shown here is derived from an EMBL/GenBank/DDBJ whole genome shotgun (WGS) entry which is preliminary data.</text>
</comment>
<protein>
    <submittedName>
        <fullName evidence="8">RDD family protein</fullName>
    </submittedName>
</protein>